<evidence type="ECO:0000313" key="2">
    <source>
        <dbReference type="Proteomes" id="UP001162992"/>
    </source>
</evidence>
<organism evidence="1 2">
    <name type="scientific">Diphasiastrum complanatum</name>
    <name type="common">Issler's clubmoss</name>
    <name type="synonym">Lycopodium complanatum</name>
    <dbReference type="NCBI Taxonomy" id="34168"/>
    <lineage>
        <taxon>Eukaryota</taxon>
        <taxon>Viridiplantae</taxon>
        <taxon>Streptophyta</taxon>
        <taxon>Embryophyta</taxon>
        <taxon>Tracheophyta</taxon>
        <taxon>Lycopodiopsida</taxon>
        <taxon>Lycopodiales</taxon>
        <taxon>Lycopodiaceae</taxon>
        <taxon>Lycopodioideae</taxon>
        <taxon>Diphasiastrum</taxon>
    </lineage>
</organism>
<proteinExistence type="predicted"/>
<keyword evidence="2" id="KW-1185">Reference proteome</keyword>
<dbReference type="Proteomes" id="UP001162992">
    <property type="component" value="Chromosome 8"/>
</dbReference>
<accession>A0ACC2D1L6</accession>
<comment type="caution">
    <text evidence="1">The sequence shown here is derived from an EMBL/GenBank/DDBJ whole genome shotgun (WGS) entry which is preliminary data.</text>
</comment>
<dbReference type="EMBL" id="CM055099">
    <property type="protein sequence ID" value="KAJ7548110.1"/>
    <property type="molecule type" value="Genomic_DNA"/>
</dbReference>
<reference evidence="2" key="1">
    <citation type="journal article" date="2024" name="Proc. Natl. Acad. Sci. U.S.A.">
        <title>Extraordinary preservation of gene collinearity over three hundred million years revealed in homosporous lycophytes.</title>
        <authorList>
            <person name="Li C."/>
            <person name="Wickell D."/>
            <person name="Kuo L.Y."/>
            <person name="Chen X."/>
            <person name="Nie B."/>
            <person name="Liao X."/>
            <person name="Peng D."/>
            <person name="Ji J."/>
            <person name="Jenkins J."/>
            <person name="Williams M."/>
            <person name="Shu S."/>
            <person name="Plott C."/>
            <person name="Barry K."/>
            <person name="Rajasekar S."/>
            <person name="Grimwood J."/>
            <person name="Han X."/>
            <person name="Sun S."/>
            <person name="Hou Z."/>
            <person name="He W."/>
            <person name="Dai G."/>
            <person name="Sun C."/>
            <person name="Schmutz J."/>
            <person name="Leebens-Mack J.H."/>
            <person name="Li F.W."/>
            <person name="Wang L."/>
        </authorList>
    </citation>
    <scope>NUCLEOTIDE SEQUENCE [LARGE SCALE GENOMIC DNA]</scope>
    <source>
        <strain evidence="2">cv. PW_Plant_1</strain>
    </source>
</reference>
<sequence length="104" mass="11464">MPCYENKIIAVGLDVTWKLQGGFTAPCADACGATQMAAPVENKCGLGKLLHVSSCCGARVQTQTLELKLRYKRSPSKSRDCISIEELAEFQGTKQIHLEMFHYV</sequence>
<name>A0ACC2D1L6_DIPCM</name>
<gene>
    <name evidence="1" type="ORF">O6H91_08G117800</name>
</gene>
<evidence type="ECO:0000313" key="1">
    <source>
        <dbReference type="EMBL" id="KAJ7548110.1"/>
    </source>
</evidence>
<protein>
    <submittedName>
        <fullName evidence="1">Uncharacterized protein</fullName>
    </submittedName>
</protein>